<keyword evidence="11" id="KW-1185">Reference proteome</keyword>
<evidence type="ECO:0000256" key="3">
    <source>
        <dbReference type="ARBA" id="ARBA00022679"/>
    </source>
</evidence>
<feature type="domain" description="RRM" evidence="9">
    <location>
        <begin position="110"/>
        <end position="186"/>
    </location>
</feature>
<keyword evidence="6" id="KW-0694">RNA-binding</keyword>
<dbReference type="AlphaFoldDB" id="A0AAV2Q163"/>
<sequence>MDQRHGFHRSGGSSSGASSGRISNHGHSAPPPPPQPLRKNYKLLVDPMLVVGASKLYRFEGVVEGDPTYPTVIVRDPRKPKIWKRSEVMDITLPRFKIDSDYIGPPPSLEVTIYNINDNIDRQFLHNEIALKHQCGVIEELLIYNHELSQKHLGIAHIVFGEPDSARLCVRKFNNQTLMGKVLQVFLYPFSEL</sequence>
<keyword evidence="7" id="KW-0539">Nucleus</keyword>
<evidence type="ECO:0000256" key="8">
    <source>
        <dbReference type="SAM" id="MobiDB-lite"/>
    </source>
</evidence>
<dbReference type="InterPro" id="IPR000504">
    <property type="entry name" value="RRM_dom"/>
</dbReference>
<dbReference type="GO" id="GO:0048188">
    <property type="term" value="C:Set1C/COMPASS complex"/>
    <property type="evidence" value="ECO:0007669"/>
    <property type="project" value="TreeGrafter"/>
</dbReference>
<evidence type="ECO:0000256" key="7">
    <source>
        <dbReference type="ARBA" id="ARBA00023242"/>
    </source>
</evidence>
<reference evidence="10 11" key="1">
    <citation type="submission" date="2024-05" db="EMBL/GenBank/DDBJ databases">
        <authorList>
            <person name="Wallberg A."/>
        </authorList>
    </citation>
    <scope>NUCLEOTIDE SEQUENCE [LARGE SCALE GENOMIC DNA]</scope>
</reference>
<dbReference type="GO" id="GO:0003723">
    <property type="term" value="F:RNA binding"/>
    <property type="evidence" value="ECO:0007669"/>
    <property type="project" value="UniProtKB-KW"/>
</dbReference>
<feature type="compositionally biased region" description="Low complexity" evidence="8">
    <location>
        <begin position="10"/>
        <end position="20"/>
    </location>
</feature>
<dbReference type="Pfam" id="PF00076">
    <property type="entry name" value="RRM_1"/>
    <property type="match status" value="1"/>
</dbReference>
<evidence type="ECO:0000256" key="1">
    <source>
        <dbReference type="ARBA" id="ARBA00004123"/>
    </source>
</evidence>
<keyword evidence="2" id="KW-0489">Methyltransferase</keyword>
<evidence type="ECO:0000259" key="9">
    <source>
        <dbReference type="SMART" id="SM00360"/>
    </source>
</evidence>
<evidence type="ECO:0000313" key="11">
    <source>
        <dbReference type="Proteomes" id="UP001497623"/>
    </source>
</evidence>
<keyword evidence="4" id="KW-0949">S-adenosyl-L-methionine</keyword>
<dbReference type="GO" id="GO:0042800">
    <property type="term" value="F:histone H3K4 methyltransferase activity"/>
    <property type="evidence" value="ECO:0007669"/>
    <property type="project" value="InterPro"/>
</dbReference>
<dbReference type="InterPro" id="IPR012677">
    <property type="entry name" value="Nucleotide-bd_a/b_plait_sf"/>
</dbReference>
<dbReference type="SMART" id="SM00360">
    <property type="entry name" value="RRM"/>
    <property type="match status" value="1"/>
</dbReference>
<dbReference type="InterPro" id="IPR035979">
    <property type="entry name" value="RBD_domain_sf"/>
</dbReference>
<name>A0AAV2Q163_MEGNR</name>
<gene>
    <name evidence="10" type="ORF">MNOR_LOCUS5728</name>
</gene>
<dbReference type="SUPFAM" id="SSF54928">
    <property type="entry name" value="RNA-binding domain, RBD"/>
    <property type="match status" value="1"/>
</dbReference>
<evidence type="ECO:0000256" key="5">
    <source>
        <dbReference type="ARBA" id="ARBA00022853"/>
    </source>
</evidence>
<dbReference type="PANTHER" id="PTHR45814:SF2">
    <property type="entry name" value="HISTONE-LYSINE N-METHYLTRANSFERASE SETD1"/>
    <property type="match status" value="1"/>
</dbReference>
<keyword evidence="5" id="KW-0156">Chromatin regulator</keyword>
<dbReference type="Proteomes" id="UP001497623">
    <property type="component" value="Unassembled WGS sequence"/>
</dbReference>
<dbReference type="PANTHER" id="PTHR45814">
    <property type="entry name" value="HISTONE-LYSINE N-METHYLTRANSFERASE SETD1"/>
    <property type="match status" value="1"/>
</dbReference>
<feature type="region of interest" description="Disordered" evidence="8">
    <location>
        <begin position="1"/>
        <end position="38"/>
    </location>
</feature>
<evidence type="ECO:0000256" key="2">
    <source>
        <dbReference type="ARBA" id="ARBA00022603"/>
    </source>
</evidence>
<dbReference type="EMBL" id="CAXKWB010002263">
    <property type="protein sequence ID" value="CAL4066481.1"/>
    <property type="molecule type" value="Genomic_DNA"/>
</dbReference>
<evidence type="ECO:0000256" key="6">
    <source>
        <dbReference type="ARBA" id="ARBA00022884"/>
    </source>
</evidence>
<organism evidence="10 11">
    <name type="scientific">Meganyctiphanes norvegica</name>
    <name type="common">Northern krill</name>
    <name type="synonym">Thysanopoda norvegica</name>
    <dbReference type="NCBI Taxonomy" id="48144"/>
    <lineage>
        <taxon>Eukaryota</taxon>
        <taxon>Metazoa</taxon>
        <taxon>Ecdysozoa</taxon>
        <taxon>Arthropoda</taxon>
        <taxon>Crustacea</taxon>
        <taxon>Multicrustacea</taxon>
        <taxon>Malacostraca</taxon>
        <taxon>Eumalacostraca</taxon>
        <taxon>Eucarida</taxon>
        <taxon>Euphausiacea</taxon>
        <taxon>Euphausiidae</taxon>
        <taxon>Meganyctiphanes</taxon>
    </lineage>
</organism>
<accession>A0AAV2Q163</accession>
<comment type="subcellular location">
    <subcellularLocation>
        <location evidence="1">Nucleus</location>
    </subcellularLocation>
</comment>
<proteinExistence type="predicted"/>
<dbReference type="GO" id="GO:0032259">
    <property type="term" value="P:methylation"/>
    <property type="evidence" value="ECO:0007669"/>
    <property type="project" value="UniProtKB-KW"/>
</dbReference>
<evidence type="ECO:0000313" key="10">
    <source>
        <dbReference type="EMBL" id="CAL4066481.1"/>
    </source>
</evidence>
<dbReference type="InterPro" id="IPR044570">
    <property type="entry name" value="Set1-like"/>
</dbReference>
<feature type="non-terminal residue" evidence="10">
    <location>
        <position position="193"/>
    </location>
</feature>
<evidence type="ECO:0000256" key="4">
    <source>
        <dbReference type="ARBA" id="ARBA00022691"/>
    </source>
</evidence>
<keyword evidence="3" id="KW-0808">Transferase</keyword>
<dbReference type="Gene3D" id="3.30.70.330">
    <property type="match status" value="1"/>
</dbReference>
<protein>
    <recommendedName>
        <fullName evidence="9">RRM domain-containing protein</fullName>
    </recommendedName>
</protein>
<comment type="caution">
    <text evidence="10">The sequence shown here is derived from an EMBL/GenBank/DDBJ whole genome shotgun (WGS) entry which is preliminary data.</text>
</comment>